<dbReference type="AlphaFoldDB" id="A0A261V5P7"/>
<feature type="region of interest" description="Disordered" evidence="1">
    <location>
        <begin position="1"/>
        <end position="26"/>
    </location>
</feature>
<dbReference type="PANTHER" id="PTHR30528:SF0">
    <property type="entry name" value="CYTOPLASMIC PROTEIN"/>
    <property type="match status" value="1"/>
</dbReference>
<accession>A0A261V5P7</accession>
<dbReference type="PANTHER" id="PTHR30528">
    <property type="entry name" value="CYTOPLASMIC PROTEIN"/>
    <property type="match status" value="1"/>
</dbReference>
<organism evidence="2 3">
    <name type="scientific">Bordetella genomosp. 2</name>
    <dbReference type="NCBI Taxonomy" id="1983456"/>
    <lineage>
        <taxon>Bacteria</taxon>
        <taxon>Pseudomonadati</taxon>
        <taxon>Pseudomonadota</taxon>
        <taxon>Betaproteobacteria</taxon>
        <taxon>Burkholderiales</taxon>
        <taxon>Alcaligenaceae</taxon>
        <taxon>Bordetella</taxon>
    </lineage>
</organism>
<reference evidence="3" key="1">
    <citation type="submission" date="2017-05" db="EMBL/GenBank/DDBJ databases">
        <title>Complete and WGS of Bordetella genogroups.</title>
        <authorList>
            <person name="Spilker T."/>
            <person name="Lipuma J."/>
        </authorList>
    </citation>
    <scope>NUCLEOTIDE SEQUENCE [LARGE SCALE GENOMIC DNA]</scope>
    <source>
        <strain evidence="3">AU8256</strain>
    </source>
</reference>
<comment type="caution">
    <text evidence="2">The sequence shown here is derived from an EMBL/GenBank/DDBJ whole genome shotgun (WGS) entry which is preliminary data.</text>
</comment>
<evidence type="ECO:0000313" key="3">
    <source>
        <dbReference type="Proteomes" id="UP000215633"/>
    </source>
</evidence>
<dbReference type="InterPro" id="IPR009351">
    <property type="entry name" value="AlkZ-like"/>
</dbReference>
<dbReference type="EMBL" id="NEVT01000009">
    <property type="protein sequence ID" value="OZI69484.1"/>
    <property type="molecule type" value="Genomic_DNA"/>
</dbReference>
<protein>
    <submittedName>
        <fullName evidence="2">Cytoplasmic protein</fullName>
    </submittedName>
</protein>
<gene>
    <name evidence="2" type="ORF">CAL24_21880</name>
</gene>
<proteinExistence type="predicted"/>
<evidence type="ECO:0000313" key="2">
    <source>
        <dbReference type="EMBL" id="OZI69484.1"/>
    </source>
</evidence>
<keyword evidence="3" id="KW-1185">Reference proteome</keyword>
<name>A0A261V5P7_9BORD</name>
<sequence length="423" mass="46938">MLRRGSNNIDAIKNHQETSVRSSATEPLALTDGQARRIALAAQGFGGPRDGPVGRRQLTALLGRLGVIQIDSVNVVCRTHYLPAYSRLGAYPQGLLEELAWGRKRPLFEYWAHEASLLPLASQPLLRWRMQDARAGLGTWKGIARFLQERREFIDNVLDEIAGRGPLSASELEMGHKGQGGWWGWSEAKRALECLFWAGELTAATRRGTFERVYDLPDRVLPKAVRDVPTPPRAAAQRALLRIAARAMGIATERDLRDYFRMGVDETRARLRELVEAGELLPAAVRGWREPAYLDPAARRPRRMEATALLSPFDNLIWFRERAERLFGVRIRLEIYTPAHKRVHGYYVLPFLEGDALTARVDLKADRKGSVLIAQACHAEPGAGAATPAKLAAELERMAGWLGLGGVRVEKRGDLAAALAAAL</sequence>
<dbReference type="Pfam" id="PF06224">
    <property type="entry name" value="AlkZ-like"/>
    <property type="match status" value="1"/>
</dbReference>
<dbReference type="Proteomes" id="UP000215633">
    <property type="component" value="Unassembled WGS sequence"/>
</dbReference>
<evidence type="ECO:0000256" key="1">
    <source>
        <dbReference type="SAM" id="MobiDB-lite"/>
    </source>
</evidence>